<feature type="signal peptide" evidence="4">
    <location>
        <begin position="1"/>
        <end position="22"/>
    </location>
</feature>
<dbReference type="Gene3D" id="2.60.120.180">
    <property type="match status" value="1"/>
</dbReference>
<dbReference type="InterPro" id="IPR002594">
    <property type="entry name" value="GH12"/>
</dbReference>
<dbReference type="Pfam" id="PF01670">
    <property type="entry name" value="Glyco_hydro_12"/>
    <property type="match status" value="1"/>
</dbReference>
<evidence type="ECO:0000313" key="5">
    <source>
        <dbReference type="EMBL" id="KAJ8457285.1"/>
    </source>
</evidence>
<keyword evidence="2" id="KW-0119">Carbohydrate metabolism</keyword>
<evidence type="ECO:0000256" key="2">
    <source>
        <dbReference type="RuleBase" id="RU361163"/>
    </source>
</evidence>
<comment type="caution">
    <text evidence="5">The sequence shown here is derived from an EMBL/GenBank/DDBJ whole genome shotgun (WGS) entry which is preliminary data.</text>
</comment>
<evidence type="ECO:0000313" key="6">
    <source>
        <dbReference type="Proteomes" id="UP001215151"/>
    </source>
</evidence>
<keyword evidence="6" id="KW-1185">Reference proteome</keyword>
<dbReference type="InterPro" id="IPR013320">
    <property type="entry name" value="ConA-like_dom_sf"/>
</dbReference>
<sequence length="371" mass="39344">MRRVCPAGLLAALGLLVHTACAQKATLQGNDCTAAGAYTLCQNLWGADTGVGSQTTTLLSFSGNSVSWSTTYQWSQSPDNVKSYPNVGHNTAKGMQVCFLTSPPEQQDSERIAKLQDIVSAPTSWQWTYQSASSDLRADVSYDIWTGVPQSGDPASAASSYEIMIWLSNRGGVGGIGNVVAPNIQIGGHTWNLKYGPNSNWNVFSFITAEGDITNFNADLNDFFQYLIDNQGIAKTQYLQAIQTGTEPFTGSATLVINNFSVSVSTTEDQSTSSPNPSISPSPTQASSSKGQSGPSSNASSATGANASSSKDSSSTPTSTHNTEPPVIQTTDTPVEGGIRRAGGPQCFLRPPGQSLAKRRARRSWFARLFT</sequence>
<evidence type="ECO:0000256" key="4">
    <source>
        <dbReference type="SAM" id="SignalP"/>
    </source>
</evidence>
<dbReference type="GO" id="GO:0000272">
    <property type="term" value="P:polysaccharide catabolic process"/>
    <property type="evidence" value="ECO:0007669"/>
    <property type="project" value="UniProtKB-KW"/>
</dbReference>
<evidence type="ECO:0000256" key="3">
    <source>
        <dbReference type="SAM" id="MobiDB-lite"/>
    </source>
</evidence>
<keyword evidence="2" id="KW-0624">Polysaccharide degradation</keyword>
<gene>
    <name evidence="5" type="ORF">ONZ51_g11628</name>
</gene>
<keyword evidence="2" id="KW-0326">Glycosidase</keyword>
<organism evidence="5 6">
    <name type="scientific">Trametes cubensis</name>
    <dbReference type="NCBI Taxonomy" id="1111947"/>
    <lineage>
        <taxon>Eukaryota</taxon>
        <taxon>Fungi</taxon>
        <taxon>Dikarya</taxon>
        <taxon>Basidiomycota</taxon>
        <taxon>Agaricomycotina</taxon>
        <taxon>Agaricomycetes</taxon>
        <taxon>Polyporales</taxon>
        <taxon>Polyporaceae</taxon>
        <taxon>Trametes</taxon>
    </lineage>
</organism>
<name>A0AAD7THA0_9APHY</name>
<protein>
    <submittedName>
        <fullName evidence="5">Uncharacterized protein</fullName>
    </submittedName>
</protein>
<feature type="chain" id="PRO_5042038330" evidence="4">
    <location>
        <begin position="23"/>
        <end position="371"/>
    </location>
</feature>
<dbReference type="InterPro" id="IPR013319">
    <property type="entry name" value="GH11/12"/>
</dbReference>
<reference evidence="5" key="1">
    <citation type="submission" date="2022-11" db="EMBL/GenBank/DDBJ databases">
        <title>Genome Sequence of Cubamyces cubensis.</title>
        <authorList>
            <person name="Buettner E."/>
        </authorList>
    </citation>
    <scope>NUCLEOTIDE SEQUENCE</scope>
    <source>
        <strain evidence="5">MPL-01</strain>
    </source>
</reference>
<dbReference type="PANTHER" id="PTHR34002">
    <property type="entry name" value="BLR1656 PROTEIN"/>
    <property type="match status" value="1"/>
</dbReference>
<evidence type="ECO:0000256" key="1">
    <source>
        <dbReference type="ARBA" id="ARBA00005519"/>
    </source>
</evidence>
<keyword evidence="4" id="KW-0732">Signal</keyword>
<dbReference type="GO" id="GO:0008810">
    <property type="term" value="F:cellulase activity"/>
    <property type="evidence" value="ECO:0007669"/>
    <property type="project" value="InterPro"/>
</dbReference>
<feature type="region of interest" description="Disordered" evidence="3">
    <location>
        <begin position="266"/>
        <end position="355"/>
    </location>
</feature>
<dbReference type="PANTHER" id="PTHR34002:SF9">
    <property type="entry name" value="XYLOGLUCAN-SPECIFIC ENDO-BETA-1,4-GLUCANASE A"/>
    <property type="match status" value="1"/>
</dbReference>
<feature type="compositionally biased region" description="Low complexity" evidence="3">
    <location>
        <begin position="271"/>
        <end position="320"/>
    </location>
</feature>
<dbReference type="SUPFAM" id="SSF49899">
    <property type="entry name" value="Concanavalin A-like lectins/glucanases"/>
    <property type="match status" value="1"/>
</dbReference>
<accession>A0AAD7THA0</accession>
<comment type="similarity">
    <text evidence="1 2">Belongs to the glycosyl hydrolase 12 (cellulase H) family.</text>
</comment>
<dbReference type="EMBL" id="JAPEVG010000578">
    <property type="protein sequence ID" value="KAJ8457285.1"/>
    <property type="molecule type" value="Genomic_DNA"/>
</dbReference>
<proteinExistence type="inferred from homology"/>
<keyword evidence="2" id="KW-0378">Hydrolase</keyword>
<dbReference type="AlphaFoldDB" id="A0AAD7THA0"/>
<dbReference type="Proteomes" id="UP001215151">
    <property type="component" value="Unassembled WGS sequence"/>
</dbReference>